<dbReference type="PANTHER" id="PTHR47197">
    <property type="entry name" value="PROTEIN NIRF"/>
    <property type="match status" value="1"/>
</dbReference>
<dbReference type="PROSITE" id="PS51257">
    <property type="entry name" value="PROKAR_LIPOPROTEIN"/>
    <property type="match status" value="1"/>
</dbReference>
<dbReference type="InterPro" id="IPR051200">
    <property type="entry name" value="Host-pathogen_enzymatic-act"/>
</dbReference>
<evidence type="ECO:0000313" key="1">
    <source>
        <dbReference type="EMBL" id="AKV03463.1"/>
    </source>
</evidence>
<dbReference type="STRING" id="1391654.AKJ09_10126"/>
<dbReference type="EMBL" id="CP012333">
    <property type="protein sequence ID" value="AKV03463.1"/>
    <property type="molecule type" value="Genomic_DNA"/>
</dbReference>
<dbReference type="Proteomes" id="UP000064967">
    <property type="component" value="Chromosome"/>
</dbReference>
<sequence length="414" mass="43708">MTSRASTLSLYLGRASVALVLVFALVVAALASAGCSGCKKTAQASAGPLTAGARIDIPAERAAYVTDNGSDAVSVIDRDGDAVVNVPLDLDPDVHEAPHHLALDSSTKNVFVALAFPPETASKKGAHANHGSAASVGRLVRLDLGTLAVQQLTDVDENPGDVVLTHDRKKVLVTHFDMKRAMDVAAQGGASPATMFARLTVFDASTMKLLAARAVCVAPHGVVTSRDDKTAFVACYGSDELAIIDLTNEALSISRHPLGLTPGVPGVPRYGPYSALLSPDESRVIVANLEGQDLRIFDRREKRFLADKTVPLAAKAFMPAFVDARTVMVPLQSPDGLALVDVESSKVVTRTSFPKSDCTLPHAVRVARDGRAYLVCEGDHRAPGTILEIDPKTLAAKRRWSVGVYPDGISFGDE</sequence>
<dbReference type="AlphaFoldDB" id="A0A0K1QCL0"/>
<reference evidence="1 2" key="1">
    <citation type="submission" date="2015-08" db="EMBL/GenBank/DDBJ databases">
        <authorList>
            <person name="Babu N.S."/>
            <person name="Beckwith C.J."/>
            <person name="Beseler K.G."/>
            <person name="Brison A."/>
            <person name="Carone J.V."/>
            <person name="Caskin T.P."/>
            <person name="Diamond M."/>
            <person name="Durham M.E."/>
            <person name="Foxe J.M."/>
            <person name="Go M."/>
            <person name="Henderson B.A."/>
            <person name="Jones I.B."/>
            <person name="McGettigan J.A."/>
            <person name="Micheletti S.J."/>
            <person name="Nasrallah M.E."/>
            <person name="Ortiz D."/>
            <person name="Piller C.R."/>
            <person name="Privatt S.R."/>
            <person name="Schneider S.L."/>
            <person name="Sharp S."/>
            <person name="Smith T.C."/>
            <person name="Stanton J.D."/>
            <person name="Ullery H.E."/>
            <person name="Wilson R.J."/>
            <person name="Serrano M.G."/>
            <person name="Buck G."/>
            <person name="Lee V."/>
            <person name="Wang Y."/>
            <person name="Carvalho R."/>
            <person name="Voegtly L."/>
            <person name="Shi R."/>
            <person name="Duckworth R."/>
            <person name="Johnson A."/>
            <person name="Loviza R."/>
            <person name="Walstead R."/>
            <person name="Shah Z."/>
            <person name="Kiflezghi M."/>
            <person name="Wade K."/>
            <person name="Ball S.L."/>
            <person name="Bradley K.W."/>
            <person name="Asai D.J."/>
            <person name="Bowman C.A."/>
            <person name="Russell D.A."/>
            <person name="Pope W.H."/>
            <person name="Jacobs-Sera D."/>
            <person name="Hendrix R.W."/>
            <person name="Hatfull G.F."/>
        </authorList>
    </citation>
    <scope>NUCLEOTIDE SEQUENCE [LARGE SCALE GENOMIC DNA]</scope>
    <source>
        <strain evidence="1 2">DSM 27648</strain>
    </source>
</reference>
<dbReference type="OrthoDB" id="5522353at2"/>
<accession>A0A0K1QCL0</accession>
<proteinExistence type="predicted"/>
<dbReference type="KEGG" id="llu:AKJ09_10126"/>
<keyword evidence="2" id="KW-1185">Reference proteome</keyword>
<protein>
    <submittedName>
        <fullName evidence="1">Surface antigen protein</fullName>
    </submittedName>
</protein>
<organism evidence="1 2">
    <name type="scientific">Labilithrix luteola</name>
    <dbReference type="NCBI Taxonomy" id="1391654"/>
    <lineage>
        <taxon>Bacteria</taxon>
        <taxon>Pseudomonadati</taxon>
        <taxon>Myxococcota</taxon>
        <taxon>Polyangia</taxon>
        <taxon>Polyangiales</taxon>
        <taxon>Labilitrichaceae</taxon>
        <taxon>Labilithrix</taxon>
    </lineage>
</organism>
<name>A0A0K1QCL0_9BACT</name>
<dbReference type="InterPro" id="IPR011044">
    <property type="entry name" value="Quino_amine_DH_bsu"/>
</dbReference>
<gene>
    <name evidence="1" type="ORF">AKJ09_10126</name>
</gene>
<dbReference type="PANTHER" id="PTHR47197:SF3">
    <property type="entry name" value="DIHYDRO-HEME D1 DEHYDROGENASE"/>
    <property type="match status" value="1"/>
</dbReference>
<evidence type="ECO:0000313" key="2">
    <source>
        <dbReference type="Proteomes" id="UP000064967"/>
    </source>
</evidence>
<dbReference type="SUPFAM" id="SSF50969">
    <property type="entry name" value="YVTN repeat-like/Quinoprotein amine dehydrogenase"/>
    <property type="match status" value="1"/>
</dbReference>
<dbReference type="Gene3D" id="2.130.10.10">
    <property type="entry name" value="YVTN repeat-like/Quinoprotein amine dehydrogenase"/>
    <property type="match status" value="3"/>
</dbReference>
<dbReference type="InterPro" id="IPR015943">
    <property type="entry name" value="WD40/YVTN_repeat-like_dom_sf"/>
</dbReference>
<dbReference type="RefSeq" id="WP_146654231.1">
    <property type="nucleotide sequence ID" value="NZ_CP012333.1"/>
</dbReference>